<protein>
    <submittedName>
        <fullName evidence="1">Uncharacterized protein</fullName>
    </submittedName>
</protein>
<dbReference type="SUPFAM" id="SSF50129">
    <property type="entry name" value="GroES-like"/>
    <property type="match status" value="1"/>
</dbReference>
<dbReference type="AlphaFoldDB" id="A0A8J3S7N1"/>
<name>A0A8J3S7N1_PLARO</name>
<keyword evidence="2" id="KW-1185">Reference proteome</keyword>
<gene>
    <name evidence="1" type="ORF">Pro02_59000</name>
</gene>
<dbReference type="Gene3D" id="3.90.180.10">
    <property type="entry name" value="Medium-chain alcohol dehydrogenases, catalytic domain"/>
    <property type="match status" value="1"/>
</dbReference>
<sequence>MRVIVQDVYGSADVLRLREVDRPPIGENEVLVRVRAAGVDPGVWICMTGRPYAARIAFGLARPKVAVRGWALAGVVAEDCCRQALVW</sequence>
<accession>A0A8J3S7N1</accession>
<comment type="caution">
    <text evidence="1">The sequence shown here is derived from an EMBL/GenBank/DDBJ whole genome shotgun (WGS) entry which is preliminary data.</text>
</comment>
<proteinExistence type="predicted"/>
<dbReference type="RefSeq" id="WP_189243513.1">
    <property type="nucleotide sequence ID" value="NZ_BMQP01000041.1"/>
</dbReference>
<dbReference type="InterPro" id="IPR011032">
    <property type="entry name" value="GroES-like_sf"/>
</dbReference>
<reference evidence="1" key="1">
    <citation type="submission" date="2021-01" db="EMBL/GenBank/DDBJ databases">
        <title>Whole genome shotgun sequence of Planobispora rosea NBRC 15558.</title>
        <authorList>
            <person name="Komaki H."/>
            <person name="Tamura T."/>
        </authorList>
    </citation>
    <scope>NUCLEOTIDE SEQUENCE</scope>
    <source>
        <strain evidence="1">NBRC 15558</strain>
    </source>
</reference>
<dbReference type="EMBL" id="BOOI01000061">
    <property type="protein sequence ID" value="GIH87492.1"/>
    <property type="molecule type" value="Genomic_DNA"/>
</dbReference>
<dbReference type="Proteomes" id="UP000655044">
    <property type="component" value="Unassembled WGS sequence"/>
</dbReference>
<organism evidence="1 2">
    <name type="scientific">Planobispora rosea</name>
    <dbReference type="NCBI Taxonomy" id="35762"/>
    <lineage>
        <taxon>Bacteria</taxon>
        <taxon>Bacillati</taxon>
        <taxon>Actinomycetota</taxon>
        <taxon>Actinomycetes</taxon>
        <taxon>Streptosporangiales</taxon>
        <taxon>Streptosporangiaceae</taxon>
        <taxon>Planobispora</taxon>
    </lineage>
</organism>
<evidence type="ECO:0000313" key="1">
    <source>
        <dbReference type="EMBL" id="GIH87492.1"/>
    </source>
</evidence>
<evidence type="ECO:0000313" key="2">
    <source>
        <dbReference type="Proteomes" id="UP000655044"/>
    </source>
</evidence>